<feature type="region of interest" description="Disordered" evidence="1">
    <location>
        <begin position="86"/>
        <end position="105"/>
    </location>
</feature>
<evidence type="ECO:0000313" key="3">
    <source>
        <dbReference type="Proteomes" id="UP000053424"/>
    </source>
</evidence>
<sequence length="105" mass="11888">MKLLCEYLGGRIHNRQKRAQWERVVSLGDSAVFFFRGFRNSLVGKSIPGGRSSDPIAPTTSRVDDHRRRVLDCGSKGRHSGIVVTGRREKPKTSAYPPLFRADYR</sequence>
<dbReference type="Proteomes" id="UP000053424">
    <property type="component" value="Unassembled WGS sequence"/>
</dbReference>
<evidence type="ECO:0000256" key="1">
    <source>
        <dbReference type="SAM" id="MobiDB-lite"/>
    </source>
</evidence>
<dbReference type="HOGENOM" id="CLU_2236923_0_0_1"/>
<evidence type="ECO:0000313" key="2">
    <source>
        <dbReference type="EMBL" id="KIM45455.1"/>
    </source>
</evidence>
<proteinExistence type="predicted"/>
<accession>A0A0C3C9D9</accession>
<dbReference type="AlphaFoldDB" id="A0A0C3C9D9"/>
<reference evidence="3" key="2">
    <citation type="submission" date="2015-01" db="EMBL/GenBank/DDBJ databases">
        <title>Evolutionary Origins and Diversification of the Mycorrhizal Mutualists.</title>
        <authorList>
            <consortium name="DOE Joint Genome Institute"/>
            <consortium name="Mycorrhizal Genomics Consortium"/>
            <person name="Kohler A."/>
            <person name="Kuo A."/>
            <person name="Nagy L.G."/>
            <person name="Floudas D."/>
            <person name="Copeland A."/>
            <person name="Barry K.W."/>
            <person name="Cichocki N."/>
            <person name="Veneault-Fourrey C."/>
            <person name="LaButti K."/>
            <person name="Lindquist E.A."/>
            <person name="Lipzen A."/>
            <person name="Lundell T."/>
            <person name="Morin E."/>
            <person name="Murat C."/>
            <person name="Riley R."/>
            <person name="Ohm R."/>
            <person name="Sun H."/>
            <person name="Tunlid A."/>
            <person name="Henrissat B."/>
            <person name="Grigoriev I.V."/>
            <person name="Hibbett D.S."/>
            <person name="Martin F."/>
        </authorList>
    </citation>
    <scope>NUCLEOTIDE SEQUENCE [LARGE SCALE GENOMIC DNA]</scope>
    <source>
        <strain evidence="3">h7</strain>
    </source>
</reference>
<organism evidence="2 3">
    <name type="scientific">Hebeloma cylindrosporum</name>
    <dbReference type="NCBI Taxonomy" id="76867"/>
    <lineage>
        <taxon>Eukaryota</taxon>
        <taxon>Fungi</taxon>
        <taxon>Dikarya</taxon>
        <taxon>Basidiomycota</taxon>
        <taxon>Agaricomycotina</taxon>
        <taxon>Agaricomycetes</taxon>
        <taxon>Agaricomycetidae</taxon>
        <taxon>Agaricales</taxon>
        <taxon>Agaricineae</taxon>
        <taxon>Hymenogastraceae</taxon>
        <taxon>Hebeloma</taxon>
    </lineage>
</organism>
<gene>
    <name evidence="2" type="ORF">M413DRAFT_340988</name>
</gene>
<reference evidence="2 3" key="1">
    <citation type="submission" date="2014-04" db="EMBL/GenBank/DDBJ databases">
        <authorList>
            <consortium name="DOE Joint Genome Institute"/>
            <person name="Kuo A."/>
            <person name="Gay G."/>
            <person name="Dore J."/>
            <person name="Kohler A."/>
            <person name="Nagy L.G."/>
            <person name="Floudas D."/>
            <person name="Copeland A."/>
            <person name="Barry K.W."/>
            <person name="Cichocki N."/>
            <person name="Veneault-Fourrey C."/>
            <person name="LaButti K."/>
            <person name="Lindquist E.A."/>
            <person name="Lipzen A."/>
            <person name="Lundell T."/>
            <person name="Morin E."/>
            <person name="Murat C."/>
            <person name="Sun H."/>
            <person name="Tunlid A."/>
            <person name="Henrissat B."/>
            <person name="Grigoriev I.V."/>
            <person name="Hibbett D.S."/>
            <person name="Martin F."/>
            <person name="Nordberg H.P."/>
            <person name="Cantor M.N."/>
            <person name="Hua S.X."/>
        </authorList>
    </citation>
    <scope>NUCLEOTIDE SEQUENCE [LARGE SCALE GENOMIC DNA]</scope>
    <source>
        <strain evidence="3">h7</strain>
    </source>
</reference>
<name>A0A0C3C9D9_HEBCY</name>
<protein>
    <submittedName>
        <fullName evidence="2">Uncharacterized protein</fullName>
    </submittedName>
</protein>
<keyword evidence="3" id="KW-1185">Reference proteome</keyword>
<dbReference type="EMBL" id="KN831772">
    <property type="protein sequence ID" value="KIM45455.1"/>
    <property type="molecule type" value="Genomic_DNA"/>
</dbReference>